<feature type="region of interest" description="Disordered" evidence="5">
    <location>
        <begin position="1514"/>
        <end position="1538"/>
    </location>
</feature>
<proteinExistence type="predicted"/>
<accession>A0A0N5D5G8</accession>
<dbReference type="Gene3D" id="2.60.40.10">
    <property type="entry name" value="Immunoglobulins"/>
    <property type="match status" value="6"/>
</dbReference>
<dbReference type="Pfam" id="PF25101">
    <property type="entry name" value="Spectrin_7"/>
    <property type="match status" value="1"/>
</dbReference>
<dbReference type="Gene3D" id="1.20.58.60">
    <property type="match status" value="2"/>
</dbReference>
<reference evidence="9" key="1">
    <citation type="submission" date="2016-04" db="UniProtKB">
        <authorList>
            <consortium name="WormBaseParasite"/>
        </authorList>
    </citation>
    <scope>IDENTIFICATION</scope>
</reference>
<feature type="coiled-coil region" evidence="4">
    <location>
        <begin position="664"/>
        <end position="705"/>
    </location>
</feature>
<evidence type="ECO:0000256" key="5">
    <source>
        <dbReference type="SAM" id="MobiDB-lite"/>
    </source>
</evidence>
<gene>
    <name evidence="7" type="ORF">TCLT_LOCUS8239</name>
</gene>
<dbReference type="SUPFAM" id="SSF48726">
    <property type="entry name" value="Immunoglobulin"/>
    <property type="match status" value="6"/>
</dbReference>
<feature type="region of interest" description="Disordered" evidence="5">
    <location>
        <begin position="1"/>
        <end position="21"/>
    </location>
</feature>
<dbReference type="STRING" id="103827.A0A0N5D5G8"/>
<keyword evidence="4" id="KW-0175">Coiled coil</keyword>
<evidence type="ECO:0000313" key="8">
    <source>
        <dbReference type="Proteomes" id="UP000276776"/>
    </source>
</evidence>
<reference evidence="7 8" key="2">
    <citation type="submission" date="2018-11" db="EMBL/GenBank/DDBJ databases">
        <authorList>
            <consortium name="Pathogen Informatics"/>
        </authorList>
    </citation>
    <scope>NUCLEOTIDE SEQUENCE [LARGE SCALE GENOMIC DNA]</scope>
</reference>
<dbReference type="EMBL" id="UYYF01004603">
    <property type="protein sequence ID" value="VDN05777.1"/>
    <property type="molecule type" value="Genomic_DNA"/>
</dbReference>
<dbReference type="InterPro" id="IPR003598">
    <property type="entry name" value="Ig_sub2"/>
</dbReference>
<dbReference type="PANTHER" id="PTHR47633">
    <property type="entry name" value="IMMUNOGLOBULIN"/>
    <property type="match status" value="1"/>
</dbReference>
<dbReference type="SMART" id="SM00409">
    <property type="entry name" value="IG"/>
    <property type="match status" value="6"/>
</dbReference>
<dbReference type="SUPFAM" id="SSF46966">
    <property type="entry name" value="Spectrin repeat"/>
    <property type="match status" value="2"/>
</dbReference>
<dbReference type="Proteomes" id="UP000276776">
    <property type="component" value="Unassembled WGS sequence"/>
</dbReference>
<keyword evidence="2" id="KW-0963">Cytoplasm</keyword>
<organism evidence="9">
    <name type="scientific">Thelazia callipaeda</name>
    <name type="common">Oriental eyeworm</name>
    <name type="synonym">Parasitic nematode</name>
    <dbReference type="NCBI Taxonomy" id="103827"/>
    <lineage>
        <taxon>Eukaryota</taxon>
        <taxon>Metazoa</taxon>
        <taxon>Ecdysozoa</taxon>
        <taxon>Nematoda</taxon>
        <taxon>Chromadorea</taxon>
        <taxon>Rhabditida</taxon>
        <taxon>Spirurina</taxon>
        <taxon>Spiruromorpha</taxon>
        <taxon>Thelazioidea</taxon>
        <taxon>Thelaziidae</taxon>
        <taxon>Thelazia</taxon>
    </lineage>
</organism>
<evidence type="ECO:0000259" key="6">
    <source>
        <dbReference type="PROSITE" id="PS50835"/>
    </source>
</evidence>
<feature type="domain" description="Ig-like" evidence="6">
    <location>
        <begin position="1126"/>
        <end position="1216"/>
    </location>
</feature>
<feature type="domain" description="Ig-like" evidence="6">
    <location>
        <begin position="1305"/>
        <end position="1395"/>
    </location>
</feature>
<dbReference type="GO" id="GO:0060298">
    <property type="term" value="P:positive regulation of sarcomere organization"/>
    <property type="evidence" value="ECO:0007669"/>
    <property type="project" value="UniProtKB-ARBA"/>
</dbReference>
<feature type="domain" description="Ig-like" evidence="6">
    <location>
        <begin position="965"/>
        <end position="1060"/>
    </location>
</feature>
<feature type="domain" description="Ig-like" evidence="6">
    <location>
        <begin position="856"/>
        <end position="944"/>
    </location>
</feature>
<comment type="subcellular location">
    <subcellularLocation>
        <location evidence="1">Cytoplasm</location>
    </subcellularLocation>
</comment>
<dbReference type="InterPro" id="IPR013098">
    <property type="entry name" value="Ig_I-set"/>
</dbReference>
<dbReference type="Pfam" id="PF07679">
    <property type="entry name" value="I-set"/>
    <property type="match status" value="6"/>
</dbReference>
<name>A0A0N5D5G8_THECL</name>
<evidence type="ECO:0000256" key="4">
    <source>
        <dbReference type="SAM" id="Coils"/>
    </source>
</evidence>
<dbReference type="GO" id="GO:0040017">
    <property type="term" value="P:positive regulation of locomotion"/>
    <property type="evidence" value="ECO:0007669"/>
    <property type="project" value="UniProtKB-ARBA"/>
</dbReference>
<evidence type="ECO:0000256" key="3">
    <source>
        <dbReference type="ARBA" id="ARBA00023319"/>
    </source>
</evidence>
<dbReference type="InterPro" id="IPR056701">
    <property type="entry name" value="DUF7799"/>
</dbReference>
<evidence type="ECO:0000256" key="2">
    <source>
        <dbReference type="ARBA" id="ARBA00022490"/>
    </source>
</evidence>
<dbReference type="Pfam" id="PF25075">
    <property type="entry name" value="DUF7799"/>
    <property type="match status" value="1"/>
</dbReference>
<dbReference type="SMART" id="SM00408">
    <property type="entry name" value="IGc2"/>
    <property type="match status" value="6"/>
</dbReference>
<evidence type="ECO:0000256" key="1">
    <source>
        <dbReference type="ARBA" id="ARBA00004496"/>
    </source>
</evidence>
<feature type="domain" description="Ig-like" evidence="6">
    <location>
        <begin position="1403"/>
        <end position="1492"/>
    </location>
</feature>
<dbReference type="GO" id="GO:0031672">
    <property type="term" value="C:A band"/>
    <property type="evidence" value="ECO:0007669"/>
    <property type="project" value="UniProtKB-ARBA"/>
</dbReference>
<dbReference type="InterPro" id="IPR007110">
    <property type="entry name" value="Ig-like_dom"/>
</dbReference>
<dbReference type="InterPro" id="IPR013783">
    <property type="entry name" value="Ig-like_fold"/>
</dbReference>
<evidence type="ECO:0000313" key="7">
    <source>
        <dbReference type="EMBL" id="VDN05777.1"/>
    </source>
</evidence>
<evidence type="ECO:0000313" key="9">
    <source>
        <dbReference type="WBParaSite" id="TCLT_0000825001-mRNA-1"/>
    </source>
</evidence>
<dbReference type="WBParaSite" id="TCLT_0000825001-mRNA-1">
    <property type="protein sequence ID" value="TCLT_0000825001-mRNA-1"/>
    <property type="gene ID" value="TCLT_0000825001"/>
</dbReference>
<dbReference type="OrthoDB" id="114660at2759"/>
<dbReference type="FunFam" id="2.60.40.10:FF:000425">
    <property type="entry name" value="Myosin light chain kinase"/>
    <property type="match status" value="3"/>
</dbReference>
<keyword evidence="3" id="KW-0393">Immunoglobulin domain</keyword>
<feature type="domain" description="Ig-like" evidence="6">
    <location>
        <begin position="751"/>
        <end position="839"/>
    </location>
</feature>
<dbReference type="OMA" id="ETDMRNA"/>
<dbReference type="PROSITE" id="PS50835">
    <property type="entry name" value="IG_LIKE"/>
    <property type="match status" value="6"/>
</dbReference>
<dbReference type="InterPro" id="IPR003599">
    <property type="entry name" value="Ig_sub"/>
</dbReference>
<feature type="region of interest" description="Disordered" evidence="5">
    <location>
        <begin position="1256"/>
        <end position="1289"/>
    </location>
</feature>
<dbReference type="GO" id="GO:0045989">
    <property type="term" value="P:positive regulation of striated muscle contraction"/>
    <property type="evidence" value="ECO:0007669"/>
    <property type="project" value="UniProtKB-ARBA"/>
</dbReference>
<keyword evidence="8" id="KW-1185">Reference proteome</keyword>
<protein>
    <submittedName>
        <fullName evidence="9">Ig-like domain-containing protein</fullName>
    </submittedName>
</protein>
<sequence>MTKTADLTACNGTTTNSQKPSTTTISTIAINAGDKATIVVALLKSIGYASLRIDEMRPRMLELGENAEESSALLAIHDDLMKKLKSKENQVEELLARADHLVTQQKEPDVYVYEAMAENLGSAWKELNRQLLMRGFLLAETVRFHQLANRHEKVSLDVRNILQQTIHRPNSSDLNDTVQRIQQLFNELIDVTASAVDSGADLITHIRVLGAMADNVESVQETAEACLLIEKIMLKMAAEWEVLEETWKNERCKLEMQIDESGTILAHIEEIESWLRNGRIQLNDAQNINTLMQQTLKERKSLSDIISMIEQSKSNVNLRGRTRKLQSDLDQFMQEIKQKKDENDKIIAWTAAANAMLNQLGAMEMDMRNANAAMANELAPLARQKAQTVIEDGQKLAHLDHRVNRFIADIRNKLKEIEDLASERIDESKGLLKDQLFRFEKWLTKTEQDLTTCTRLGSNFNEANQFHQIHKSIVTEIISRNSELNALCSKFHELNETDRKRLEKLKHRYESLKETVDTRLNLCTAFQQVHKFAKELESSFESLSALINNNCSYMNEKLLVQMKEVFRMIEETIKQERHQGEKFIETAQLMASKDPKLSIEESVNSVRNVLNEHEQRHIKMQETWQQWQQNRMQQQKVIRIVEEVQMWQEETIEIIRMIEKKLSEARIVEEREEVRKTVEELKERFLEQNKRMEEVEQILEKTKNEEAVGKILATKKRQAEIKRRMDDIWRRIETEKEIIIHEETMKFTKAPEILSHLHDAQVDEGSRFEFSARIESEPISDVQWFKDGRCVKDNMDYRTAFINGIATLTIDETFIEDTAVYTVRAENSAGVAESSAKLVVKSRSEMESQLEEQFKPRFVRQLRNIGITEGEDVLLDCVIVAVPEPKIVWYKDGIAIKESEHIELRFEGDHCSLIIKNASLSDAGLYTVKANNVVGEATNFCRLSVKPVEIAQEVVVPTGMPSKSPVLLVAPSFDPPLINQIVQKGSKAIFEVRVFAKPSVMVHWKFNDKPLHESREIRIEKEMNGWHRVIIENVYPEHSGMYTVIAENEAGEARSGATLNVKSLEIPLEKKDRVVIRNMSEGFWSDSALMSSPTPPPVPRHRYSETEEFMEKHLTEYACSPTATTPEFIRPFQNEYVISEGKKFKIDCLLIGNPRPKVQWFFNDQIINVNSKFCTISNFGDTYSMILNPARLDHTGAYKMTAENIRGKTESVFTVRVLQRSLKPSSVEHIQITEEYGSYEFEQIVPDERFSLQDEEQRRLAAKQHPTRLLTPPPAKKQQLLTTHHQKQLSDEYETEESRVIARPPHFIQTLVSAVATCGDNATFQGIVTGWPTPEVSWTKNGIPLSKSTNPDLTFSNIGGRVSLSFFDAKLEHAGKYMCTAKNTSGVATSSAQLVVRPRTIAPDFIRRLISEEVEEGDELKWSVHVTGDPVPKITWLRDGVIIPNCNEVQLIDEGNGVHSIIIVKVELADSGQFTCLAENIAGEARSTADLVVRPAGSQPGSYFHVTKVTQEKQMKGEEVNRNESCAIENPRSMSESK</sequence>
<dbReference type="GO" id="GO:0019899">
    <property type="term" value="F:enzyme binding"/>
    <property type="evidence" value="ECO:0007669"/>
    <property type="project" value="UniProtKB-ARBA"/>
</dbReference>
<dbReference type="PANTHER" id="PTHR47633:SF4">
    <property type="entry name" value="MYOPALLADIN ISOFORM X1"/>
    <property type="match status" value="1"/>
</dbReference>
<dbReference type="InterPro" id="IPR036179">
    <property type="entry name" value="Ig-like_dom_sf"/>
</dbReference>
<dbReference type="FunFam" id="2.60.40.10:FF:000107">
    <property type="entry name" value="Myosin, light chain kinase a"/>
    <property type="match status" value="2"/>
</dbReference>
<dbReference type="InterPro" id="IPR058157">
    <property type="entry name" value="Spectrin_met"/>
</dbReference>
<feature type="coiled-coil region" evidence="4">
    <location>
        <begin position="77"/>
        <end position="104"/>
    </location>
</feature>